<keyword evidence="1" id="KW-0238">DNA-binding</keyword>
<keyword evidence="2" id="KW-0233">DNA recombination</keyword>
<dbReference type="Gene3D" id="1.10.150.130">
    <property type="match status" value="1"/>
</dbReference>
<evidence type="ECO:0000259" key="3">
    <source>
        <dbReference type="Pfam" id="PF00589"/>
    </source>
</evidence>
<dbReference type="PANTHER" id="PTHR30349">
    <property type="entry name" value="PHAGE INTEGRASE-RELATED"/>
    <property type="match status" value="1"/>
</dbReference>
<dbReference type="InterPro" id="IPR025269">
    <property type="entry name" value="SAM-like_dom"/>
</dbReference>
<dbReference type="InterPro" id="IPR013762">
    <property type="entry name" value="Integrase-like_cat_sf"/>
</dbReference>
<dbReference type="InterPro" id="IPR050090">
    <property type="entry name" value="Tyrosine_recombinase_XerCD"/>
</dbReference>
<dbReference type="InterPro" id="IPR002104">
    <property type="entry name" value="Integrase_catalytic"/>
</dbReference>
<feature type="domain" description="Tyr recombinase" evidence="3">
    <location>
        <begin position="160"/>
        <end position="332"/>
    </location>
</feature>
<accession>A0ABW4LJH6</accession>
<dbReference type="Proteomes" id="UP001597214">
    <property type="component" value="Unassembled WGS sequence"/>
</dbReference>
<evidence type="ECO:0000313" key="5">
    <source>
        <dbReference type="EMBL" id="MFD1735374.1"/>
    </source>
</evidence>
<name>A0ABW4LJH6_9BACI</name>
<dbReference type="SUPFAM" id="SSF56349">
    <property type="entry name" value="DNA breaking-rejoining enzymes"/>
    <property type="match status" value="1"/>
</dbReference>
<gene>
    <name evidence="5" type="ORF">ACFSCX_02240</name>
</gene>
<evidence type="ECO:0000313" key="6">
    <source>
        <dbReference type="Proteomes" id="UP001597214"/>
    </source>
</evidence>
<dbReference type="InterPro" id="IPR011010">
    <property type="entry name" value="DNA_brk_join_enz"/>
</dbReference>
<proteinExistence type="predicted"/>
<dbReference type="RefSeq" id="WP_377926473.1">
    <property type="nucleotide sequence ID" value="NZ_JBHUEM010000003.1"/>
</dbReference>
<dbReference type="EMBL" id="JBHUEM010000003">
    <property type="protein sequence ID" value="MFD1735374.1"/>
    <property type="molecule type" value="Genomic_DNA"/>
</dbReference>
<reference evidence="6" key="1">
    <citation type="journal article" date="2019" name="Int. J. Syst. Evol. Microbiol.">
        <title>The Global Catalogue of Microorganisms (GCM) 10K type strain sequencing project: providing services to taxonomists for standard genome sequencing and annotation.</title>
        <authorList>
            <consortium name="The Broad Institute Genomics Platform"/>
            <consortium name="The Broad Institute Genome Sequencing Center for Infectious Disease"/>
            <person name="Wu L."/>
            <person name="Ma J."/>
        </authorList>
    </citation>
    <scope>NUCLEOTIDE SEQUENCE [LARGE SCALE GENOMIC DNA]</scope>
    <source>
        <strain evidence="6">CCUG 49339</strain>
    </source>
</reference>
<evidence type="ECO:0000256" key="1">
    <source>
        <dbReference type="ARBA" id="ARBA00023125"/>
    </source>
</evidence>
<dbReference type="Gene3D" id="1.10.443.10">
    <property type="entry name" value="Intergrase catalytic core"/>
    <property type="match status" value="1"/>
</dbReference>
<dbReference type="Pfam" id="PF13102">
    <property type="entry name" value="Phage_int_SAM_5"/>
    <property type="match status" value="1"/>
</dbReference>
<protein>
    <submittedName>
        <fullName evidence="5">Tyrosine-type recombinase/integrase</fullName>
    </submittedName>
</protein>
<feature type="domain" description="Phage integrase SAM-like" evidence="4">
    <location>
        <begin position="59"/>
        <end position="148"/>
    </location>
</feature>
<organism evidence="5 6">
    <name type="scientific">Bacillus salitolerans</name>
    <dbReference type="NCBI Taxonomy" id="1437434"/>
    <lineage>
        <taxon>Bacteria</taxon>
        <taxon>Bacillati</taxon>
        <taxon>Bacillota</taxon>
        <taxon>Bacilli</taxon>
        <taxon>Bacillales</taxon>
        <taxon>Bacillaceae</taxon>
        <taxon>Bacillus</taxon>
    </lineage>
</organism>
<evidence type="ECO:0000256" key="2">
    <source>
        <dbReference type="ARBA" id="ARBA00023172"/>
    </source>
</evidence>
<sequence length="358" mass="41876">MAIKIQSTVDYDLVCSELGITKEQLFSLSTAKVPKIKEPKIDEIIDNFLIHLNQLVNIGKRSESTFETYSNFLIRFKKYLSQKDTSIETMSSIYTLNEQLLYSFISTLEPRKNSSLSPYTLNKYTGIIKALLKYAYYTDYIEKDLTYKFENHKTEIFPRYFTSKQAKNILKVSLNRTYGYRWRAMVCFLLSTGCRSEEIVTVKVKDFDIENNIIRIMGKGKKERIVPLFPEVKRVILKYLEMSGTEWTRNHEGLLFCHDEGELRKKPILTRTIRYQVKNILSDSGLIDQGFSPHSFRHTFAVNCLRSGMNLAYLTQILGHTNPETTRIYVQLLPLDLRDEVLNKYPLQFEKLIKELID</sequence>
<dbReference type="InterPro" id="IPR010998">
    <property type="entry name" value="Integrase_recombinase_N"/>
</dbReference>
<dbReference type="CDD" id="cd00397">
    <property type="entry name" value="DNA_BRE_C"/>
    <property type="match status" value="1"/>
</dbReference>
<evidence type="ECO:0000259" key="4">
    <source>
        <dbReference type="Pfam" id="PF13102"/>
    </source>
</evidence>
<keyword evidence="6" id="KW-1185">Reference proteome</keyword>
<dbReference type="Pfam" id="PF00589">
    <property type="entry name" value="Phage_integrase"/>
    <property type="match status" value="1"/>
</dbReference>
<comment type="caution">
    <text evidence="5">The sequence shown here is derived from an EMBL/GenBank/DDBJ whole genome shotgun (WGS) entry which is preliminary data.</text>
</comment>